<comment type="pathway">
    <text evidence="2">Plant hormone metabolism; auxin biosynthesis.</text>
</comment>
<keyword evidence="7" id="KW-0073">Auxin biosynthesis</keyword>
<evidence type="ECO:0000256" key="4">
    <source>
        <dbReference type="ARBA" id="ARBA00012535"/>
    </source>
</evidence>
<dbReference type="InterPro" id="IPR036188">
    <property type="entry name" value="FAD/NAD-bd_sf"/>
</dbReference>
<dbReference type="EMBL" id="SHBP01000001">
    <property type="protein sequence ID" value="RZO23094.1"/>
    <property type="molecule type" value="Genomic_DNA"/>
</dbReference>
<evidence type="ECO:0000256" key="5">
    <source>
        <dbReference type="ARBA" id="ARBA00017871"/>
    </source>
</evidence>
<dbReference type="InterPro" id="IPR050281">
    <property type="entry name" value="Flavin_monoamine_oxidase"/>
</dbReference>
<dbReference type="PANTHER" id="PTHR10742">
    <property type="entry name" value="FLAVIN MONOAMINE OXIDASE"/>
    <property type="match status" value="1"/>
</dbReference>
<dbReference type="PRINTS" id="PR00757">
    <property type="entry name" value="AMINEOXDASEF"/>
</dbReference>
<evidence type="ECO:0000259" key="10">
    <source>
        <dbReference type="Pfam" id="PF01593"/>
    </source>
</evidence>
<dbReference type="Gene3D" id="3.50.50.60">
    <property type="entry name" value="FAD/NAD(P)-binding domain"/>
    <property type="match status" value="1"/>
</dbReference>
<proteinExistence type="inferred from homology"/>
<comment type="caution">
    <text evidence="11">The sequence shown here is derived from an EMBL/GenBank/DDBJ whole genome shotgun (WGS) entry which is preliminary data.</text>
</comment>
<dbReference type="InterPro" id="IPR001613">
    <property type="entry name" value="Flavin_amine_oxidase"/>
</dbReference>
<comment type="cofactor">
    <cofactor evidence="1">
        <name>FAD</name>
        <dbReference type="ChEBI" id="CHEBI:57692"/>
    </cofactor>
</comment>
<dbReference type="Gene3D" id="3.90.660.10">
    <property type="match status" value="1"/>
</dbReference>
<evidence type="ECO:0000256" key="1">
    <source>
        <dbReference type="ARBA" id="ARBA00001974"/>
    </source>
</evidence>
<evidence type="ECO:0000256" key="3">
    <source>
        <dbReference type="ARBA" id="ARBA00005833"/>
    </source>
</evidence>
<dbReference type="GO" id="GO:0050361">
    <property type="term" value="F:tryptophan 2-monooxygenase activity"/>
    <property type="evidence" value="ECO:0007669"/>
    <property type="project" value="UniProtKB-EC"/>
</dbReference>
<evidence type="ECO:0000313" key="11">
    <source>
        <dbReference type="EMBL" id="RZO23094.1"/>
    </source>
</evidence>
<feature type="domain" description="Amine oxidase" evidence="10">
    <location>
        <begin position="15"/>
        <end position="451"/>
    </location>
</feature>
<reference evidence="11 12" key="1">
    <citation type="submission" date="2019-02" db="EMBL/GenBank/DDBJ databases">
        <title>Prokaryotic population dynamics and viral predation in marine succession experiment using metagenomics: the confinement effect.</title>
        <authorList>
            <person name="Haro-Moreno J.M."/>
            <person name="Rodriguez-Valera F."/>
            <person name="Lopez-Perez M."/>
        </authorList>
    </citation>
    <scope>NUCLEOTIDE SEQUENCE [LARGE SCALE GENOMIC DNA]</scope>
    <source>
        <strain evidence="11">MED-G170</strain>
    </source>
</reference>
<dbReference type="AlphaFoldDB" id="A0A520MPE7"/>
<dbReference type="SUPFAM" id="SSF51905">
    <property type="entry name" value="FAD/NAD(P)-binding domain"/>
    <property type="match status" value="1"/>
</dbReference>
<evidence type="ECO:0000256" key="9">
    <source>
        <dbReference type="PIRSR" id="PIRSR601613-1"/>
    </source>
</evidence>
<organism evidence="11 12">
    <name type="scientific">SAR92 clade bacterium</name>
    <dbReference type="NCBI Taxonomy" id="2315479"/>
    <lineage>
        <taxon>Bacteria</taxon>
        <taxon>Pseudomonadati</taxon>
        <taxon>Pseudomonadota</taxon>
        <taxon>Gammaproteobacteria</taxon>
        <taxon>Cellvibrionales</taxon>
        <taxon>Porticoccaceae</taxon>
        <taxon>SAR92 clade</taxon>
    </lineage>
</organism>
<protein>
    <recommendedName>
        <fullName evidence="5">Tryptophan 2-monooxygenase</fullName>
        <ecNumber evidence="4">1.13.12.3</ecNumber>
    </recommendedName>
</protein>
<feature type="binding site" evidence="9">
    <location>
        <position position="220"/>
    </location>
    <ligand>
        <name>FAD</name>
        <dbReference type="ChEBI" id="CHEBI:57692"/>
    </ligand>
</feature>
<evidence type="ECO:0000313" key="12">
    <source>
        <dbReference type="Proteomes" id="UP000315889"/>
    </source>
</evidence>
<gene>
    <name evidence="11" type="ORF">EVB03_01670</name>
</gene>
<dbReference type="Pfam" id="PF01593">
    <property type="entry name" value="Amino_oxidase"/>
    <property type="match status" value="1"/>
</dbReference>
<evidence type="ECO:0000256" key="8">
    <source>
        <dbReference type="ARBA" id="ARBA00047321"/>
    </source>
</evidence>
<dbReference type="SUPFAM" id="SSF54373">
    <property type="entry name" value="FAD-linked reductases, C-terminal domain"/>
    <property type="match status" value="1"/>
</dbReference>
<evidence type="ECO:0000256" key="2">
    <source>
        <dbReference type="ARBA" id="ARBA00004814"/>
    </source>
</evidence>
<dbReference type="EC" id="1.13.12.3" evidence="4"/>
<name>A0A520MPE7_9GAMM</name>
<keyword evidence="6" id="KW-0560">Oxidoreductase</keyword>
<sequence length="460" mass="50581">MTQKQKPVIIVGGGVSGLSAAKRLKKAGVPIILLEGRDRLGGRVHTVDIAGNQASWVELGPFWIEDHLTNPAYHLLRDIRAEVHQHDIGPSTVRIYDQHSAHWLGWTTTLWAFIKLGWSFSRFGKLRPNTATFNNLGERIDAVLGKRPKREHLYLFKIFSESLNGGPTYDTHQNQLSDDIWEFTNHDEKSQVLISGGFRLLVELLRDSLFPDEVMLNQIVSRISIQQDPSTQPPVQVETADGKIFEGSHVIVTVPLGVLKAETIRFDPPLPTSKQEVIERIGFGSVEKVVMTFKHSFWRRHPQKQDHFFSIPDPIASHGSFFDVSMSSGAGPGSLTSPCLASVFGPPKAAWVAENPEAAVKEVLSELQMMFPDTFEPPVATAVSNWTTSPFSGGCYPYTSVDTQPGDFIKFAEPTHDGRVLFAGDTCAVGVGLGYVEGAMAAGERAADAIIATVADSQWV</sequence>
<dbReference type="GO" id="GO:0009851">
    <property type="term" value="P:auxin biosynthetic process"/>
    <property type="evidence" value="ECO:0007669"/>
    <property type="project" value="UniProtKB-KW"/>
</dbReference>
<accession>A0A520MPE7</accession>
<evidence type="ECO:0000256" key="6">
    <source>
        <dbReference type="ARBA" id="ARBA00023002"/>
    </source>
</evidence>
<evidence type="ECO:0000256" key="7">
    <source>
        <dbReference type="ARBA" id="ARBA00023070"/>
    </source>
</evidence>
<dbReference type="InterPro" id="IPR002937">
    <property type="entry name" value="Amino_oxidase"/>
</dbReference>
<dbReference type="PANTHER" id="PTHR10742:SF410">
    <property type="entry name" value="LYSINE-SPECIFIC HISTONE DEMETHYLASE 2"/>
    <property type="match status" value="1"/>
</dbReference>
<feature type="binding site" evidence="9">
    <location>
        <position position="16"/>
    </location>
    <ligand>
        <name>FAD</name>
        <dbReference type="ChEBI" id="CHEBI:57692"/>
    </ligand>
</feature>
<comment type="similarity">
    <text evidence="3">Belongs to the tryptophan 2-monooxygenase family.</text>
</comment>
<comment type="catalytic activity">
    <reaction evidence="8">
        <text>L-tryptophan + O2 = indole-3-acetamide + CO2 + H2O</text>
        <dbReference type="Rhea" id="RHEA:16165"/>
        <dbReference type="ChEBI" id="CHEBI:15377"/>
        <dbReference type="ChEBI" id="CHEBI:15379"/>
        <dbReference type="ChEBI" id="CHEBI:16031"/>
        <dbReference type="ChEBI" id="CHEBI:16526"/>
        <dbReference type="ChEBI" id="CHEBI:57912"/>
        <dbReference type="EC" id="1.13.12.3"/>
    </reaction>
</comment>
<dbReference type="Proteomes" id="UP000315889">
    <property type="component" value="Unassembled WGS sequence"/>
</dbReference>